<evidence type="ECO:0000313" key="9">
    <source>
        <dbReference type="EMBL" id="AKB35801.1"/>
    </source>
</evidence>
<dbReference type="InterPro" id="IPR045621">
    <property type="entry name" value="BPD_transp_1_N"/>
</dbReference>
<proteinExistence type="inferred from homology"/>
<dbReference type="Pfam" id="PF19300">
    <property type="entry name" value="BPD_transp_1_N"/>
    <property type="match status" value="1"/>
</dbReference>
<dbReference type="STRING" id="1434118.MSSAC_1211"/>
<dbReference type="InterPro" id="IPR000515">
    <property type="entry name" value="MetI-like"/>
</dbReference>
<dbReference type="EMBL" id="CP009508">
    <property type="protein sequence ID" value="AKB35801.1"/>
    <property type="molecule type" value="Genomic_DNA"/>
</dbReference>
<sequence>MHRYLIKRFASMLITFFVACALTFFLMHMIPGETTEIILKHTFIGLEETATEEQLIQFSEKYNLNDPLYIQFFEWLKNLLLNGDIGISYVYHKPVMHLLKLHLPATILLAVSSMLITVVLGTSLGIYSALKQNKLSDHILRFVSLFGVSMPGFWIGLLLILLFSVKLKLIPATGYGSLENLFLPALALSSHSIASVMRITRTSMLETLGQDYIKFAIAKGLSTKTIVLRHAMKNALLPVITVLGFQMGHMLGGSIVIEQIFTWPGIGSLLVNSISARDIPVVQGCVMCIVAMFLMINFLVDISYTYLDTRIKYD</sequence>
<name>A0A0E3LCM9_9EURY</name>
<organism evidence="9 10">
    <name type="scientific">Methanosarcina siciliae C2J</name>
    <dbReference type="NCBI Taxonomy" id="1434118"/>
    <lineage>
        <taxon>Archaea</taxon>
        <taxon>Methanobacteriati</taxon>
        <taxon>Methanobacteriota</taxon>
        <taxon>Stenosarchaea group</taxon>
        <taxon>Methanomicrobia</taxon>
        <taxon>Methanosarcinales</taxon>
        <taxon>Methanosarcinaceae</taxon>
        <taxon>Methanosarcina</taxon>
    </lineage>
</organism>
<evidence type="ECO:0000256" key="2">
    <source>
        <dbReference type="ARBA" id="ARBA00022448"/>
    </source>
</evidence>
<dbReference type="PANTHER" id="PTHR43163">
    <property type="entry name" value="DIPEPTIDE TRANSPORT SYSTEM PERMEASE PROTEIN DPPB-RELATED"/>
    <property type="match status" value="1"/>
</dbReference>
<keyword evidence="5 7" id="KW-1133">Transmembrane helix</keyword>
<evidence type="ECO:0000256" key="1">
    <source>
        <dbReference type="ARBA" id="ARBA00004651"/>
    </source>
</evidence>
<gene>
    <name evidence="9" type="ORF">MSSAC_1211</name>
</gene>
<dbReference type="Pfam" id="PF00528">
    <property type="entry name" value="BPD_transp_1"/>
    <property type="match status" value="1"/>
</dbReference>
<feature type="transmembrane region" description="Helical" evidence="7">
    <location>
        <begin position="12"/>
        <end position="30"/>
    </location>
</feature>
<comment type="subcellular location">
    <subcellularLocation>
        <location evidence="1 7">Cell membrane</location>
        <topology evidence="1 7">Multi-pass membrane protein</topology>
    </subcellularLocation>
</comment>
<feature type="transmembrane region" description="Helical" evidence="7">
    <location>
        <begin position="139"/>
        <end position="161"/>
    </location>
</feature>
<dbReference type="PROSITE" id="PS51257">
    <property type="entry name" value="PROKAR_LIPOPROTEIN"/>
    <property type="match status" value="1"/>
</dbReference>
<keyword evidence="2 7" id="KW-0813">Transport</keyword>
<dbReference type="Gene3D" id="1.10.3720.10">
    <property type="entry name" value="MetI-like"/>
    <property type="match status" value="1"/>
</dbReference>
<evidence type="ECO:0000256" key="6">
    <source>
        <dbReference type="ARBA" id="ARBA00023136"/>
    </source>
</evidence>
<dbReference type="GeneID" id="24870798"/>
<feature type="transmembrane region" description="Helical" evidence="7">
    <location>
        <begin position="281"/>
        <end position="300"/>
    </location>
</feature>
<keyword evidence="3" id="KW-1003">Cell membrane</keyword>
<feature type="transmembrane region" description="Helical" evidence="7">
    <location>
        <begin position="181"/>
        <end position="200"/>
    </location>
</feature>
<dbReference type="Proteomes" id="UP000033123">
    <property type="component" value="Chromosome"/>
</dbReference>
<dbReference type="AlphaFoldDB" id="A0A0E3LCM9"/>
<feature type="transmembrane region" description="Helical" evidence="7">
    <location>
        <begin position="103"/>
        <end position="127"/>
    </location>
</feature>
<keyword evidence="4 7" id="KW-0812">Transmembrane</keyword>
<dbReference type="SUPFAM" id="SSF161098">
    <property type="entry name" value="MetI-like"/>
    <property type="match status" value="1"/>
</dbReference>
<dbReference type="PATRIC" id="fig|1434118.4.peg.1542"/>
<dbReference type="RefSeq" id="WP_048181013.1">
    <property type="nucleotide sequence ID" value="NZ_CP009508.1"/>
</dbReference>
<comment type="similarity">
    <text evidence="7">Belongs to the binding-protein-dependent transport system permease family.</text>
</comment>
<dbReference type="PANTHER" id="PTHR43163:SF6">
    <property type="entry name" value="DIPEPTIDE TRANSPORT SYSTEM PERMEASE PROTEIN DPPB-RELATED"/>
    <property type="match status" value="1"/>
</dbReference>
<evidence type="ECO:0000256" key="7">
    <source>
        <dbReference type="RuleBase" id="RU363032"/>
    </source>
</evidence>
<accession>A0A0E3LCM9</accession>
<dbReference type="CDD" id="cd06261">
    <property type="entry name" value="TM_PBP2"/>
    <property type="match status" value="1"/>
</dbReference>
<protein>
    <submittedName>
        <fullName evidence="9">Dipeptide transport system permease protein DppB</fullName>
    </submittedName>
</protein>
<evidence type="ECO:0000313" key="10">
    <source>
        <dbReference type="Proteomes" id="UP000033123"/>
    </source>
</evidence>
<dbReference type="GO" id="GO:0005886">
    <property type="term" value="C:plasma membrane"/>
    <property type="evidence" value="ECO:0007669"/>
    <property type="project" value="UniProtKB-SubCell"/>
</dbReference>
<feature type="transmembrane region" description="Helical" evidence="7">
    <location>
        <begin position="235"/>
        <end position="261"/>
    </location>
</feature>
<dbReference type="KEGG" id="msj:MSSAC_1211"/>
<evidence type="ECO:0000256" key="4">
    <source>
        <dbReference type="ARBA" id="ARBA00022692"/>
    </source>
</evidence>
<reference evidence="9 10" key="1">
    <citation type="submission" date="2014-07" db="EMBL/GenBank/DDBJ databases">
        <title>Methanogenic archaea and the global carbon cycle.</title>
        <authorList>
            <person name="Henriksen J.R."/>
            <person name="Luke J."/>
            <person name="Reinhart S."/>
            <person name="Benedict M.N."/>
            <person name="Youngblut N.D."/>
            <person name="Metcalf M.E."/>
            <person name="Whitaker R.J."/>
            <person name="Metcalf W.W."/>
        </authorList>
    </citation>
    <scope>NUCLEOTIDE SEQUENCE [LARGE SCALE GENOMIC DNA]</scope>
    <source>
        <strain evidence="9 10">C2J</strain>
    </source>
</reference>
<dbReference type="PROSITE" id="PS50928">
    <property type="entry name" value="ABC_TM1"/>
    <property type="match status" value="1"/>
</dbReference>
<evidence type="ECO:0000259" key="8">
    <source>
        <dbReference type="PROSITE" id="PS50928"/>
    </source>
</evidence>
<dbReference type="HOGENOM" id="CLU_036879_0_2_2"/>
<keyword evidence="6 7" id="KW-0472">Membrane</keyword>
<evidence type="ECO:0000256" key="5">
    <source>
        <dbReference type="ARBA" id="ARBA00022989"/>
    </source>
</evidence>
<dbReference type="InterPro" id="IPR035906">
    <property type="entry name" value="MetI-like_sf"/>
</dbReference>
<feature type="domain" description="ABC transmembrane type-1" evidence="8">
    <location>
        <begin position="103"/>
        <end position="300"/>
    </location>
</feature>
<evidence type="ECO:0000256" key="3">
    <source>
        <dbReference type="ARBA" id="ARBA00022475"/>
    </source>
</evidence>
<dbReference type="GO" id="GO:0055085">
    <property type="term" value="P:transmembrane transport"/>
    <property type="evidence" value="ECO:0007669"/>
    <property type="project" value="InterPro"/>
</dbReference>